<dbReference type="EMBL" id="MU866460">
    <property type="protein sequence ID" value="KAK4172142.1"/>
    <property type="molecule type" value="Genomic_DNA"/>
</dbReference>
<proteinExistence type="predicted"/>
<reference evidence="2" key="2">
    <citation type="submission" date="2023-05" db="EMBL/GenBank/DDBJ databases">
        <authorList>
            <consortium name="Lawrence Berkeley National Laboratory"/>
            <person name="Steindorff A."/>
            <person name="Hensen N."/>
            <person name="Bonometti L."/>
            <person name="Westerberg I."/>
            <person name="Brannstrom I.O."/>
            <person name="Guillou S."/>
            <person name="Cros-Aarteil S."/>
            <person name="Calhoun S."/>
            <person name="Haridas S."/>
            <person name="Kuo A."/>
            <person name="Mondo S."/>
            <person name="Pangilinan J."/>
            <person name="Riley R."/>
            <person name="Labutti K."/>
            <person name="Andreopoulos B."/>
            <person name="Lipzen A."/>
            <person name="Chen C."/>
            <person name="Yanf M."/>
            <person name="Daum C."/>
            <person name="Ng V."/>
            <person name="Clum A."/>
            <person name="Ohm R."/>
            <person name="Martin F."/>
            <person name="Silar P."/>
            <person name="Natvig D."/>
            <person name="Lalanne C."/>
            <person name="Gautier V."/>
            <person name="Ament-Velasquez S.L."/>
            <person name="Kruys A."/>
            <person name="Hutchinson M.I."/>
            <person name="Powell A.J."/>
            <person name="Barry K."/>
            <person name="Miller A.N."/>
            <person name="Grigoriev I.V."/>
            <person name="Debuchy R."/>
            <person name="Gladieux P."/>
            <person name="Thoren M.H."/>
            <person name="Johannesson H."/>
        </authorList>
    </citation>
    <scope>NUCLEOTIDE SEQUENCE</scope>
    <source>
        <strain evidence="2">CBS 892.96</strain>
    </source>
</reference>
<reference evidence="2" key="1">
    <citation type="journal article" date="2023" name="Mol. Phylogenet. Evol.">
        <title>Genome-scale phylogeny and comparative genomics of the fungal order Sordariales.</title>
        <authorList>
            <person name="Hensen N."/>
            <person name="Bonometti L."/>
            <person name="Westerberg I."/>
            <person name="Brannstrom I.O."/>
            <person name="Guillou S."/>
            <person name="Cros-Aarteil S."/>
            <person name="Calhoun S."/>
            <person name="Haridas S."/>
            <person name="Kuo A."/>
            <person name="Mondo S."/>
            <person name="Pangilinan J."/>
            <person name="Riley R."/>
            <person name="LaButti K."/>
            <person name="Andreopoulos B."/>
            <person name="Lipzen A."/>
            <person name="Chen C."/>
            <person name="Yan M."/>
            <person name="Daum C."/>
            <person name="Ng V."/>
            <person name="Clum A."/>
            <person name="Steindorff A."/>
            <person name="Ohm R.A."/>
            <person name="Martin F."/>
            <person name="Silar P."/>
            <person name="Natvig D.O."/>
            <person name="Lalanne C."/>
            <person name="Gautier V."/>
            <person name="Ament-Velasquez S.L."/>
            <person name="Kruys A."/>
            <person name="Hutchinson M.I."/>
            <person name="Powell A.J."/>
            <person name="Barry K."/>
            <person name="Miller A.N."/>
            <person name="Grigoriev I.V."/>
            <person name="Debuchy R."/>
            <person name="Gladieux P."/>
            <person name="Hiltunen Thoren M."/>
            <person name="Johannesson H."/>
        </authorList>
    </citation>
    <scope>NUCLEOTIDE SEQUENCE</scope>
    <source>
        <strain evidence="2">CBS 892.96</strain>
    </source>
</reference>
<keyword evidence="3" id="KW-1185">Reference proteome</keyword>
<dbReference type="AlphaFoldDB" id="A0AAN6W1S9"/>
<dbReference type="PANTHER" id="PTHR35596">
    <property type="entry name" value="DUF2263 DOMAIN-CONTAINING PROTEIN"/>
    <property type="match status" value="1"/>
</dbReference>
<dbReference type="InterPro" id="IPR019261">
    <property type="entry name" value="PARG_cat_microbial"/>
</dbReference>
<feature type="domain" description="Microbial-type PARG catalytic" evidence="1">
    <location>
        <begin position="49"/>
        <end position="154"/>
    </location>
</feature>
<evidence type="ECO:0000313" key="2">
    <source>
        <dbReference type="EMBL" id="KAK4172142.1"/>
    </source>
</evidence>
<gene>
    <name evidence="2" type="ORF">QBC36DRAFT_338586</name>
</gene>
<protein>
    <recommendedName>
        <fullName evidence="1">Microbial-type PARG catalytic domain-containing protein</fullName>
    </recommendedName>
</protein>
<name>A0AAN6W1S9_9PEZI</name>
<dbReference type="PANTHER" id="PTHR35596:SF1">
    <property type="entry name" value="MICROBIAL-TYPE PARG CATALYTIC DOMAIN-CONTAINING PROTEIN"/>
    <property type="match status" value="1"/>
</dbReference>
<organism evidence="2 3">
    <name type="scientific">Triangularia setosa</name>
    <dbReference type="NCBI Taxonomy" id="2587417"/>
    <lineage>
        <taxon>Eukaryota</taxon>
        <taxon>Fungi</taxon>
        <taxon>Dikarya</taxon>
        <taxon>Ascomycota</taxon>
        <taxon>Pezizomycotina</taxon>
        <taxon>Sordariomycetes</taxon>
        <taxon>Sordariomycetidae</taxon>
        <taxon>Sordariales</taxon>
        <taxon>Podosporaceae</taxon>
        <taxon>Triangularia</taxon>
    </lineage>
</organism>
<dbReference type="Gene3D" id="3.40.220.10">
    <property type="entry name" value="Leucine Aminopeptidase, subunit E, domain 1"/>
    <property type="match status" value="1"/>
</dbReference>
<evidence type="ECO:0000259" key="1">
    <source>
        <dbReference type="Pfam" id="PF10021"/>
    </source>
</evidence>
<evidence type="ECO:0000313" key="3">
    <source>
        <dbReference type="Proteomes" id="UP001302321"/>
    </source>
</evidence>
<accession>A0AAN6W1S9</accession>
<dbReference type="Pfam" id="PF10021">
    <property type="entry name" value="PARG_cat_microb"/>
    <property type="match status" value="1"/>
</dbReference>
<dbReference type="InterPro" id="IPR012664">
    <property type="entry name" value="CHP02452"/>
</dbReference>
<dbReference type="NCBIfam" id="TIGR02452">
    <property type="entry name" value="TIGR02452 family protein"/>
    <property type="match status" value="1"/>
</dbReference>
<dbReference type="InterPro" id="IPR043472">
    <property type="entry name" value="Macro_dom-like"/>
</dbReference>
<dbReference type="Proteomes" id="UP001302321">
    <property type="component" value="Unassembled WGS sequence"/>
</dbReference>
<dbReference type="SUPFAM" id="SSF52949">
    <property type="entry name" value="Macro domain-like"/>
    <property type="match status" value="1"/>
</dbReference>
<sequence>MSSRAQLRTVAAETQKALPPILNGLKPERFKLAHQGRKFTLEELPRLDPNLCPHFPKRATIRVINSDTLDAAISEIAALSNEDNSNEHPFPAVVSFANDTRPGGGWLNGAMAQEEAICYRSSLSLSLQEKHYPISPNHYTAAALYSPYVLIVRETEQAGHKLLPFKVIQADPKVVSVLSVAAIYSPEVSTIRYDAHKPGEPDKLVVFTKDHDRDMTKKKMRVVLRTAAAYRHRRIVLGALGCGVFKNPPEDVAHCWLEVLREKEFGGAGNWWRAVTFAVYEPKPQYEGNLDIFYRVLDGQQV</sequence>
<comment type="caution">
    <text evidence="2">The sequence shown here is derived from an EMBL/GenBank/DDBJ whole genome shotgun (WGS) entry which is preliminary data.</text>
</comment>